<accession>A0A2W7P9T3</accession>
<dbReference type="Pfam" id="PF14281">
    <property type="entry name" value="PDDEXK_4"/>
    <property type="match status" value="1"/>
</dbReference>
<protein>
    <submittedName>
        <fullName evidence="1">PD-(D/E)XK nuclease superfamily protein</fullName>
    </submittedName>
</protein>
<dbReference type="AlphaFoldDB" id="A0A2W7P9T3"/>
<evidence type="ECO:0000313" key="1">
    <source>
        <dbReference type="EMBL" id="PZX20112.1"/>
    </source>
</evidence>
<reference evidence="1 2" key="1">
    <citation type="submission" date="2018-06" db="EMBL/GenBank/DDBJ databases">
        <title>Genomic Encyclopedia of Archaeal and Bacterial Type Strains, Phase II (KMG-II): from individual species to whole genera.</title>
        <authorList>
            <person name="Goeker M."/>
        </authorList>
    </citation>
    <scope>NUCLEOTIDE SEQUENCE [LARGE SCALE GENOMIC DNA]</scope>
    <source>
        <strain evidence="1 2">DSM 6779</strain>
    </source>
</reference>
<sequence>MNIQDLLSNTALISKKSNQLLDATGGRFNIFQIIGLTTDETRLHSSFLCELLNVNGSHGLKDKPLKAFIKICLDKEFEFNVQNAISKVEYHIGEKTETSGGRIDIHIIDNENKAIIIENKIYANDQECQMLRYFNYSKKYSESRLIYLSLDGKLPSDFSLGGIPFDYIPLSYKFDIINWLIACKQLAVDFPLVREGISHYINLIKQLTNTSFMEEINDEIVGLVMQSPENMQNAFELEKALLNVKIKTQMEFWNQLKKSLENKGLKTKGDEDSKTVDYSKVRGFYEKQRNKDIQYGLWIEVFNKNGVTIHWGCEVHNNIYFGFTLEKEGKGGISNSDFAKPYRQIVKECNELYFEDSEFWLGWVYPQTMLNFRDFNTREVFGLSDKTILESVTNQIADKAFSEISFITKKLEN</sequence>
<dbReference type="EMBL" id="QKZK01000003">
    <property type="protein sequence ID" value="PZX20112.1"/>
    <property type="molecule type" value="Genomic_DNA"/>
</dbReference>
<dbReference type="InterPro" id="IPR011856">
    <property type="entry name" value="tRNA_endonuc-like_dom_sf"/>
</dbReference>
<dbReference type="Gene3D" id="3.40.1350.10">
    <property type="match status" value="1"/>
</dbReference>
<dbReference type="OrthoDB" id="6346224at2"/>
<dbReference type="InterPro" id="IPR029470">
    <property type="entry name" value="PDDEXK_4"/>
</dbReference>
<dbReference type="RefSeq" id="WP_111444287.1">
    <property type="nucleotide sequence ID" value="NZ_QKZK01000003.1"/>
</dbReference>
<name>A0A2W7P9T3_9BACT</name>
<gene>
    <name evidence="1" type="ORF">LX69_00565</name>
</gene>
<dbReference type="GO" id="GO:0003676">
    <property type="term" value="F:nucleic acid binding"/>
    <property type="evidence" value="ECO:0007669"/>
    <property type="project" value="InterPro"/>
</dbReference>
<keyword evidence="2" id="KW-1185">Reference proteome</keyword>
<proteinExistence type="predicted"/>
<evidence type="ECO:0000313" key="2">
    <source>
        <dbReference type="Proteomes" id="UP000249239"/>
    </source>
</evidence>
<organism evidence="1 2">
    <name type="scientific">Breznakibacter xylanolyticus</name>
    <dbReference type="NCBI Taxonomy" id="990"/>
    <lineage>
        <taxon>Bacteria</taxon>
        <taxon>Pseudomonadati</taxon>
        <taxon>Bacteroidota</taxon>
        <taxon>Bacteroidia</taxon>
        <taxon>Marinilabiliales</taxon>
        <taxon>Marinilabiliaceae</taxon>
        <taxon>Breznakibacter</taxon>
    </lineage>
</organism>
<dbReference type="Proteomes" id="UP000249239">
    <property type="component" value="Unassembled WGS sequence"/>
</dbReference>
<comment type="caution">
    <text evidence="1">The sequence shown here is derived from an EMBL/GenBank/DDBJ whole genome shotgun (WGS) entry which is preliminary data.</text>
</comment>